<dbReference type="AlphaFoldDB" id="A0A3S2PGE6"/>
<feature type="compositionally biased region" description="Basic and acidic residues" evidence="1">
    <location>
        <begin position="256"/>
        <end position="268"/>
    </location>
</feature>
<sequence length="323" mass="38233">MSSFAQKESVREQLSAAEETFRLCEGTIVQNENEELCGQRRLLDITWNPQLQLHHAVLPQYYAREEDNLYNQQKNLREEQEEPAPLQVKEEQEDQEFTQIEENKEKNREQLSAAKGTIIQNGAGFCRQRRLMDLIWKVQSQIHSTVLPQHYASEEDNLYNRQKNLREEQEEPAPLQIKEEQEEPEFTQIEENKEKNREQLSAAEGTIIQNGAGFCRQRRLMDLIWKVQSQINVAVLPQHYASEEDNLYNQQKNLRGKQEEPETSQFKEEQEDQEFTQIEEKHKKSKPLQIKDKLEQQEPPQIKEKTQAETQQFRNPMRTNQGD</sequence>
<organism evidence="2 3">
    <name type="scientific">Oryzias javanicus</name>
    <name type="common">Javanese ricefish</name>
    <name type="synonym">Aplocheilus javanicus</name>
    <dbReference type="NCBI Taxonomy" id="123683"/>
    <lineage>
        <taxon>Eukaryota</taxon>
        <taxon>Metazoa</taxon>
        <taxon>Chordata</taxon>
        <taxon>Craniata</taxon>
        <taxon>Vertebrata</taxon>
        <taxon>Euteleostomi</taxon>
        <taxon>Actinopterygii</taxon>
        <taxon>Neopterygii</taxon>
        <taxon>Teleostei</taxon>
        <taxon>Neoteleostei</taxon>
        <taxon>Acanthomorphata</taxon>
        <taxon>Ovalentaria</taxon>
        <taxon>Atherinomorphae</taxon>
        <taxon>Beloniformes</taxon>
        <taxon>Adrianichthyidae</taxon>
        <taxon>Oryziinae</taxon>
        <taxon>Oryzias</taxon>
    </lineage>
</organism>
<accession>A0A3S2PGE6</accession>
<feature type="compositionally biased region" description="Basic and acidic residues" evidence="1">
    <location>
        <begin position="289"/>
        <end position="307"/>
    </location>
</feature>
<dbReference type="Proteomes" id="UP000283210">
    <property type="component" value="Chromosome 2"/>
</dbReference>
<name>A0A3S2PGE6_ORYJA</name>
<gene>
    <name evidence="2" type="ORF">OJAV_G00013430</name>
</gene>
<reference evidence="2 3" key="1">
    <citation type="submission" date="2018-11" db="EMBL/GenBank/DDBJ databases">
        <authorList>
            <person name="Lopez-Roques C."/>
            <person name="Donnadieu C."/>
            <person name="Bouchez O."/>
            <person name="Klopp C."/>
            <person name="Cabau C."/>
            <person name="Zahm M."/>
        </authorList>
    </citation>
    <scope>NUCLEOTIDE SEQUENCE [LARGE SCALE GENOMIC DNA]</scope>
    <source>
        <strain evidence="2">RS831</strain>
        <tissue evidence="2">Whole body</tissue>
    </source>
</reference>
<evidence type="ECO:0000256" key="1">
    <source>
        <dbReference type="SAM" id="MobiDB-lite"/>
    </source>
</evidence>
<proteinExistence type="predicted"/>
<evidence type="ECO:0000313" key="3">
    <source>
        <dbReference type="Proteomes" id="UP000283210"/>
    </source>
</evidence>
<feature type="non-terminal residue" evidence="2">
    <location>
        <position position="323"/>
    </location>
</feature>
<feature type="region of interest" description="Disordered" evidence="1">
    <location>
        <begin position="77"/>
        <end position="108"/>
    </location>
</feature>
<feature type="region of interest" description="Disordered" evidence="1">
    <location>
        <begin position="253"/>
        <end position="323"/>
    </location>
</feature>
<reference evidence="2 3" key="2">
    <citation type="submission" date="2019-01" db="EMBL/GenBank/DDBJ databases">
        <title>A chromosome length genome reference of the Java medaka (oryzias javanicus).</title>
        <authorList>
            <person name="Herpin A."/>
            <person name="Takehana Y."/>
            <person name="Naruse K."/>
            <person name="Ansai S."/>
            <person name="Kawaguchi M."/>
        </authorList>
    </citation>
    <scope>NUCLEOTIDE SEQUENCE [LARGE SCALE GENOMIC DNA]</scope>
    <source>
        <strain evidence="2">RS831</strain>
        <tissue evidence="2">Whole body</tissue>
    </source>
</reference>
<dbReference type="EMBL" id="CM012438">
    <property type="protein sequence ID" value="RVE75096.1"/>
    <property type="molecule type" value="Genomic_DNA"/>
</dbReference>
<evidence type="ECO:0000313" key="2">
    <source>
        <dbReference type="EMBL" id="RVE75096.1"/>
    </source>
</evidence>
<protein>
    <submittedName>
        <fullName evidence="2">Uncharacterized protein</fullName>
    </submittedName>
</protein>
<dbReference type="OrthoDB" id="8441592at2759"/>
<feature type="compositionally biased region" description="Polar residues" evidence="1">
    <location>
        <begin position="308"/>
        <end position="323"/>
    </location>
</feature>
<feature type="region of interest" description="Disordered" evidence="1">
    <location>
        <begin position="166"/>
        <end position="191"/>
    </location>
</feature>
<keyword evidence="3" id="KW-1185">Reference proteome</keyword>